<keyword evidence="2" id="KW-1185">Reference proteome</keyword>
<dbReference type="EMBL" id="CACTIH010005473">
    <property type="protein sequence ID" value="CAA2994403.1"/>
    <property type="molecule type" value="Genomic_DNA"/>
</dbReference>
<keyword evidence="1" id="KW-0808">Transferase</keyword>
<dbReference type="GO" id="GO:0016301">
    <property type="term" value="F:kinase activity"/>
    <property type="evidence" value="ECO:0007669"/>
    <property type="project" value="UniProtKB-KW"/>
</dbReference>
<evidence type="ECO:0000313" key="1">
    <source>
        <dbReference type="EMBL" id="CAA2994403.1"/>
    </source>
</evidence>
<protein>
    <submittedName>
        <fullName evidence="1">Serine threonine- kinase STN7, chloroplastic</fullName>
    </submittedName>
</protein>
<reference evidence="1 2" key="1">
    <citation type="submission" date="2019-12" db="EMBL/GenBank/DDBJ databases">
        <authorList>
            <person name="Alioto T."/>
            <person name="Alioto T."/>
            <person name="Gomez Garrido J."/>
        </authorList>
    </citation>
    <scope>NUCLEOTIDE SEQUENCE [LARGE SCALE GENOMIC DNA]</scope>
</reference>
<proteinExistence type="predicted"/>
<dbReference type="AlphaFoldDB" id="A0A8S0SPE7"/>
<keyword evidence="1" id="KW-0418">Kinase</keyword>
<dbReference type="OrthoDB" id="10252171at2759"/>
<organism evidence="1 2">
    <name type="scientific">Olea europaea subsp. europaea</name>
    <dbReference type="NCBI Taxonomy" id="158383"/>
    <lineage>
        <taxon>Eukaryota</taxon>
        <taxon>Viridiplantae</taxon>
        <taxon>Streptophyta</taxon>
        <taxon>Embryophyta</taxon>
        <taxon>Tracheophyta</taxon>
        <taxon>Spermatophyta</taxon>
        <taxon>Magnoliopsida</taxon>
        <taxon>eudicotyledons</taxon>
        <taxon>Gunneridae</taxon>
        <taxon>Pentapetalae</taxon>
        <taxon>asterids</taxon>
        <taxon>lamiids</taxon>
        <taxon>Lamiales</taxon>
        <taxon>Oleaceae</taxon>
        <taxon>Oleeae</taxon>
        <taxon>Olea</taxon>
    </lineage>
</organism>
<dbReference type="Gramene" id="OE9A016277T1">
    <property type="protein sequence ID" value="OE9A016277C1"/>
    <property type="gene ID" value="OE9A016277"/>
</dbReference>
<gene>
    <name evidence="1" type="ORF">OLEA9_A016277</name>
</gene>
<comment type="caution">
    <text evidence="1">The sequence shown here is derived from an EMBL/GenBank/DDBJ whole genome shotgun (WGS) entry which is preliminary data.</text>
</comment>
<evidence type="ECO:0000313" key="2">
    <source>
        <dbReference type="Proteomes" id="UP000594638"/>
    </source>
</evidence>
<accession>A0A8S0SPE7</accession>
<sequence>MQNLRFQYFRATQQDYSEASTWIVQLMAKSGTERDRGFTEAQLQDLREIQRKKRSSAQNALASALRLQRKIISAINESVDELNRRMKSLWWSRWIPREE</sequence>
<dbReference type="Proteomes" id="UP000594638">
    <property type="component" value="Unassembled WGS sequence"/>
</dbReference>
<name>A0A8S0SPE7_OLEEU</name>